<feature type="transmembrane region" description="Helical" evidence="8">
    <location>
        <begin position="106"/>
        <end position="125"/>
    </location>
</feature>
<dbReference type="InterPro" id="IPR035952">
    <property type="entry name" value="Rhomboid-like_sf"/>
</dbReference>
<reference evidence="10" key="1">
    <citation type="submission" date="2020-04" db="EMBL/GenBank/DDBJ databases">
        <authorList>
            <person name="Zhang T."/>
        </authorList>
    </citation>
    <scope>NUCLEOTIDE SEQUENCE</scope>
    <source>
        <strain evidence="10">HKST-UBA10</strain>
    </source>
</reference>
<dbReference type="PANTHER" id="PTHR22936">
    <property type="entry name" value="RHOMBOID-RELATED"/>
    <property type="match status" value="1"/>
</dbReference>
<dbReference type="GO" id="GO:0016020">
    <property type="term" value="C:membrane"/>
    <property type="evidence" value="ECO:0007669"/>
    <property type="project" value="UniProtKB-SubCell"/>
</dbReference>
<dbReference type="GO" id="GO:0006508">
    <property type="term" value="P:proteolysis"/>
    <property type="evidence" value="ECO:0007669"/>
    <property type="project" value="UniProtKB-KW"/>
</dbReference>
<evidence type="ECO:0000259" key="9">
    <source>
        <dbReference type="Pfam" id="PF01694"/>
    </source>
</evidence>
<organism evidence="10 11">
    <name type="scientific">Candidatus Dojkabacteria bacterium</name>
    <dbReference type="NCBI Taxonomy" id="2099670"/>
    <lineage>
        <taxon>Bacteria</taxon>
        <taxon>Candidatus Dojkabacteria</taxon>
    </lineage>
</organism>
<reference evidence="10" key="2">
    <citation type="journal article" date="2021" name="Microbiome">
        <title>Successional dynamics and alternative stable states in a saline activated sludge microbial community over 9 years.</title>
        <authorList>
            <person name="Wang Y."/>
            <person name="Ye J."/>
            <person name="Ju F."/>
            <person name="Liu L."/>
            <person name="Boyd J.A."/>
            <person name="Deng Y."/>
            <person name="Parks D.H."/>
            <person name="Jiang X."/>
            <person name="Yin X."/>
            <person name="Woodcroft B.J."/>
            <person name="Tyson G.W."/>
            <person name="Hugenholtz P."/>
            <person name="Polz M.F."/>
            <person name="Zhang T."/>
        </authorList>
    </citation>
    <scope>NUCLEOTIDE SEQUENCE</scope>
    <source>
        <strain evidence="10">HKST-UBA10</strain>
    </source>
</reference>
<protein>
    <submittedName>
        <fullName evidence="10">Rhomboid family intramembrane serine protease</fullName>
    </submittedName>
</protein>
<proteinExistence type="predicted"/>
<feature type="domain" description="Peptidase S54 rhomboid" evidence="9">
    <location>
        <begin position="68"/>
        <end position="203"/>
    </location>
</feature>
<dbReference type="PANTHER" id="PTHR22936:SF69">
    <property type="entry name" value="RHOMBOID-LIKE PROTEIN"/>
    <property type="match status" value="1"/>
</dbReference>
<comment type="subcellular location">
    <subcellularLocation>
        <location evidence="1">Membrane</location>
        <topology evidence="1">Multi-pass membrane protein</topology>
    </subcellularLocation>
</comment>
<dbReference type="SUPFAM" id="SSF144091">
    <property type="entry name" value="Rhomboid-like"/>
    <property type="match status" value="1"/>
</dbReference>
<dbReference type="InterPro" id="IPR022764">
    <property type="entry name" value="Peptidase_S54_rhomboid_dom"/>
</dbReference>
<feature type="transmembrane region" description="Helical" evidence="8">
    <location>
        <begin position="70"/>
        <end position="94"/>
    </location>
</feature>
<evidence type="ECO:0000256" key="8">
    <source>
        <dbReference type="SAM" id="Phobius"/>
    </source>
</evidence>
<dbReference type="GO" id="GO:0004252">
    <property type="term" value="F:serine-type endopeptidase activity"/>
    <property type="evidence" value="ECO:0007669"/>
    <property type="project" value="InterPro"/>
</dbReference>
<dbReference type="EMBL" id="JAGQLG010000118">
    <property type="protein sequence ID" value="MCA9382364.1"/>
    <property type="molecule type" value="Genomic_DNA"/>
</dbReference>
<keyword evidence="3 8" id="KW-0812">Transmembrane</keyword>
<dbReference type="Pfam" id="PF01694">
    <property type="entry name" value="Rhomboid"/>
    <property type="match status" value="1"/>
</dbReference>
<dbReference type="InterPro" id="IPR002610">
    <property type="entry name" value="Peptidase_S54_rhomboid-like"/>
</dbReference>
<evidence type="ECO:0000256" key="5">
    <source>
        <dbReference type="ARBA" id="ARBA00022825"/>
    </source>
</evidence>
<evidence type="ECO:0000256" key="7">
    <source>
        <dbReference type="ARBA" id="ARBA00023136"/>
    </source>
</evidence>
<evidence type="ECO:0000313" key="10">
    <source>
        <dbReference type="EMBL" id="MCA9382364.1"/>
    </source>
</evidence>
<evidence type="ECO:0000256" key="1">
    <source>
        <dbReference type="ARBA" id="ARBA00004141"/>
    </source>
</evidence>
<dbReference type="AlphaFoldDB" id="A0A955RIA2"/>
<feature type="transmembrane region" description="Helical" evidence="8">
    <location>
        <begin position="131"/>
        <end position="148"/>
    </location>
</feature>
<gene>
    <name evidence="10" type="ORF">KC660_03085</name>
</gene>
<sequence>MLYNMMTFVIRDMNLKELRFQIQHNFSFTYAVIIFCTLMFIATALAGINNNKVLLDFGANNGALVRIGEYYRLVTSMFLHANPIHLIFNMIALYQLGKFIEDKYGGLKFLGIFILSGIGGSLLSAAINPNVISIGASGAIFGLIGAMLGNAIRKNTYSQELGIDRRSLSIFAISYLVLGFVIPGIDNWAHIGGFVVGIVLGIFFEPLNSFHPSKIKVKLEKILCIFALLLFFLSYIVLVYESFFT</sequence>
<evidence type="ECO:0000256" key="4">
    <source>
        <dbReference type="ARBA" id="ARBA00022801"/>
    </source>
</evidence>
<keyword evidence="6 8" id="KW-1133">Transmembrane helix</keyword>
<keyword evidence="2 10" id="KW-0645">Protease</keyword>
<dbReference type="Gene3D" id="1.20.1540.10">
    <property type="entry name" value="Rhomboid-like"/>
    <property type="match status" value="1"/>
</dbReference>
<dbReference type="Proteomes" id="UP000782843">
    <property type="component" value="Unassembled WGS sequence"/>
</dbReference>
<evidence type="ECO:0000256" key="6">
    <source>
        <dbReference type="ARBA" id="ARBA00022989"/>
    </source>
</evidence>
<keyword evidence="7 8" id="KW-0472">Membrane</keyword>
<feature type="transmembrane region" description="Helical" evidence="8">
    <location>
        <begin position="28"/>
        <end position="50"/>
    </location>
</feature>
<feature type="transmembrane region" description="Helical" evidence="8">
    <location>
        <begin position="222"/>
        <end position="240"/>
    </location>
</feature>
<evidence type="ECO:0000256" key="3">
    <source>
        <dbReference type="ARBA" id="ARBA00022692"/>
    </source>
</evidence>
<keyword evidence="5" id="KW-0720">Serine protease</keyword>
<comment type="caution">
    <text evidence="10">The sequence shown here is derived from an EMBL/GenBank/DDBJ whole genome shotgun (WGS) entry which is preliminary data.</text>
</comment>
<evidence type="ECO:0000313" key="11">
    <source>
        <dbReference type="Proteomes" id="UP000782843"/>
    </source>
</evidence>
<evidence type="ECO:0000256" key="2">
    <source>
        <dbReference type="ARBA" id="ARBA00022670"/>
    </source>
</evidence>
<feature type="transmembrane region" description="Helical" evidence="8">
    <location>
        <begin position="191"/>
        <end position="210"/>
    </location>
</feature>
<feature type="transmembrane region" description="Helical" evidence="8">
    <location>
        <begin position="168"/>
        <end position="185"/>
    </location>
</feature>
<name>A0A955RIA2_9BACT</name>
<keyword evidence="4" id="KW-0378">Hydrolase</keyword>
<accession>A0A955RIA2</accession>